<dbReference type="AlphaFoldDB" id="A0AAV5HUH8"/>
<sequence>MYFSAGGSVEVTRGQKTWCVPNPMSNESELMSNLEFSCSQVDCHLIQQDAPCFLPNTHFHHAAFAMNLYYQSRGRRRSSCDFNNSGLVSLTDPSSGNCTFQSGGSQAEETSGTWCVAKPEASDDLLQQNIDFACNHVDCSPIQEGGFCYIPVTLINHASFAMNLYFKTTGGNKSSCDFRRTGLTVTSDPNVCVLDTNKA</sequence>
<dbReference type="InterPro" id="IPR012946">
    <property type="entry name" value="X8"/>
</dbReference>
<evidence type="ECO:0000313" key="6">
    <source>
        <dbReference type="Proteomes" id="UP001054252"/>
    </source>
</evidence>
<feature type="domain" description="X8" evidence="4">
    <location>
        <begin position="113"/>
        <end position="194"/>
    </location>
</feature>
<dbReference type="Gene3D" id="1.20.58.1040">
    <property type="match status" value="2"/>
</dbReference>
<organism evidence="5 6">
    <name type="scientific">Rubroshorea leprosula</name>
    <dbReference type="NCBI Taxonomy" id="152421"/>
    <lineage>
        <taxon>Eukaryota</taxon>
        <taxon>Viridiplantae</taxon>
        <taxon>Streptophyta</taxon>
        <taxon>Embryophyta</taxon>
        <taxon>Tracheophyta</taxon>
        <taxon>Spermatophyta</taxon>
        <taxon>Magnoliopsida</taxon>
        <taxon>eudicotyledons</taxon>
        <taxon>Gunneridae</taxon>
        <taxon>Pentapetalae</taxon>
        <taxon>rosids</taxon>
        <taxon>malvids</taxon>
        <taxon>Malvales</taxon>
        <taxon>Dipterocarpaceae</taxon>
        <taxon>Rubroshorea</taxon>
    </lineage>
</organism>
<dbReference type="InterPro" id="IPR044788">
    <property type="entry name" value="X8_dom_prot"/>
</dbReference>
<dbReference type="SMART" id="SM00768">
    <property type="entry name" value="X8"/>
    <property type="match status" value="2"/>
</dbReference>
<dbReference type="PANTHER" id="PTHR31044">
    <property type="entry name" value="BETA-1,3 GLUCANASE"/>
    <property type="match status" value="1"/>
</dbReference>
<dbReference type="GO" id="GO:0009506">
    <property type="term" value="C:plasmodesma"/>
    <property type="evidence" value="ECO:0007669"/>
    <property type="project" value="UniProtKB-ARBA"/>
</dbReference>
<keyword evidence="2" id="KW-0325">Glycoprotein</keyword>
<evidence type="ECO:0000256" key="1">
    <source>
        <dbReference type="ARBA" id="ARBA00004609"/>
    </source>
</evidence>
<keyword evidence="3" id="KW-0732">Signal</keyword>
<proteinExistence type="predicted"/>
<keyword evidence="2" id="KW-0336">GPI-anchor</keyword>
<dbReference type="Pfam" id="PF07983">
    <property type="entry name" value="X8"/>
    <property type="match status" value="2"/>
</dbReference>
<dbReference type="GO" id="GO:0005886">
    <property type="term" value="C:plasma membrane"/>
    <property type="evidence" value="ECO:0007669"/>
    <property type="project" value="UniProtKB-SubCell"/>
</dbReference>
<gene>
    <name evidence="5" type="ORF">SLEP1_g6227</name>
</gene>
<accession>A0AAV5HUH8</accession>
<evidence type="ECO:0000259" key="4">
    <source>
        <dbReference type="SMART" id="SM00768"/>
    </source>
</evidence>
<dbReference type="PANTHER" id="PTHR31044:SF57">
    <property type="entry name" value="CARBOHYDRATE-BINDING X8 DOMAIN SUPERFAMILY PROTEIN"/>
    <property type="match status" value="1"/>
</dbReference>
<dbReference type="Proteomes" id="UP001054252">
    <property type="component" value="Unassembled WGS sequence"/>
</dbReference>
<keyword evidence="2" id="KW-0449">Lipoprotein</keyword>
<comment type="subcellular location">
    <subcellularLocation>
        <location evidence="1">Cell membrane</location>
        <topology evidence="1">Lipid-anchor</topology>
        <topology evidence="1">GPI-anchor</topology>
    </subcellularLocation>
</comment>
<dbReference type="EMBL" id="BPVZ01000006">
    <property type="protein sequence ID" value="GKU92513.1"/>
    <property type="molecule type" value="Genomic_DNA"/>
</dbReference>
<protein>
    <recommendedName>
        <fullName evidence="4">X8 domain-containing protein</fullName>
    </recommendedName>
</protein>
<evidence type="ECO:0000313" key="5">
    <source>
        <dbReference type="EMBL" id="GKU92513.1"/>
    </source>
</evidence>
<dbReference type="GO" id="GO:0098552">
    <property type="term" value="C:side of membrane"/>
    <property type="evidence" value="ECO:0007669"/>
    <property type="project" value="UniProtKB-KW"/>
</dbReference>
<comment type="caution">
    <text evidence="5">The sequence shown here is derived from an EMBL/GenBank/DDBJ whole genome shotgun (WGS) entry which is preliminary data.</text>
</comment>
<name>A0AAV5HUH8_9ROSI</name>
<feature type="domain" description="X8" evidence="4">
    <location>
        <begin position="17"/>
        <end position="100"/>
    </location>
</feature>
<reference evidence="5 6" key="1">
    <citation type="journal article" date="2021" name="Commun. Biol.">
        <title>The genome of Shorea leprosula (Dipterocarpaceae) highlights the ecological relevance of drought in aseasonal tropical rainforests.</title>
        <authorList>
            <person name="Ng K.K.S."/>
            <person name="Kobayashi M.J."/>
            <person name="Fawcett J.A."/>
            <person name="Hatakeyama M."/>
            <person name="Paape T."/>
            <person name="Ng C.H."/>
            <person name="Ang C.C."/>
            <person name="Tnah L.H."/>
            <person name="Lee C.T."/>
            <person name="Nishiyama T."/>
            <person name="Sese J."/>
            <person name="O'Brien M.J."/>
            <person name="Copetti D."/>
            <person name="Mohd Noor M.I."/>
            <person name="Ong R.C."/>
            <person name="Putra M."/>
            <person name="Sireger I.Z."/>
            <person name="Indrioko S."/>
            <person name="Kosugi Y."/>
            <person name="Izuno A."/>
            <person name="Isagi Y."/>
            <person name="Lee S.L."/>
            <person name="Shimizu K.K."/>
        </authorList>
    </citation>
    <scope>NUCLEOTIDE SEQUENCE [LARGE SCALE GENOMIC DNA]</scope>
    <source>
        <strain evidence="5">214</strain>
    </source>
</reference>
<keyword evidence="6" id="KW-1185">Reference proteome</keyword>
<evidence type="ECO:0000256" key="2">
    <source>
        <dbReference type="ARBA" id="ARBA00022622"/>
    </source>
</evidence>
<keyword evidence="2" id="KW-0472">Membrane</keyword>
<evidence type="ECO:0000256" key="3">
    <source>
        <dbReference type="ARBA" id="ARBA00022729"/>
    </source>
</evidence>